<protein>
    <recommendedName>
        <fullName evidence="2">Proteasome inhibitor PI31 subunit</fullName>
    </recommendedName>
</protein>
<dbReference type="InterPro" id="IPR021625">
    <property type="entry name" value="PI31_Prot_N"/>
</dbReference>
<keyword evidence="3" id="KW-0647">Proteasome</keyword>
<dbReference type="AlphaFoldDB" id="A0AAD8A6H7"/>
<dbReference type="Gene3D" id="3.40.1000.30">
    <property type="match status" value="1"/>
</dbReference>
<comment type="caution">
    <text evidence="6">The sequence shown here is derived from an EMBL/GenBank/DDBJ whole genome shotgun (WGS) entry which is preliminary data.</text>
</comment>
<comment type="similarity">
    <text evidence="1">Belongs to the proteasome inhibitor PI31 family.</text>
</comment>
<dbReference type="EMBL" id="JASPKZ010003445">
    <property type="protein sequence ID" value="KAJ9593359.1"/>
    <property type="molecule type" value="Genomic_DNA"/>
</dbReference>
<dbReference type="PANTHER" id="PTHR13266">
    <property type="entry name" value="PROTEASOME INHIBITOR"/>
    <property type="match status" value="1"/>
</dbReference>
<dbReference type="GO" id="GO:0070628">
    <property type="term" value="F:proteasome binding"/>
    <property type="evidence" value="ECO:0007669"/>
    <property type="project" value="InterPro"/>
</dbReference>
<feature type="compositionally biased region" description="Basic and acidic residues" evidence="4">
    <location>
        <begin position="161"/>
        <end position="178"/>
    </location>
</feature>
<accession>A0AAD8A6H7</accession>
<dbReference type="Proteomes" id="UP001233999">
    <property type="component" value="Unassembled WGS sequence"/>
</dbReference>
<name>A0AAD8A6H7_DIPPU</name>
<evidence type="ECO:0000256" key="2">
    <source>
        <dbReference type="ARBA" id="ARBA00015575"/>
    </source>
</evidence>
<proteinExistence type="inferred from homology"/>
<organism evidence="6 7">
    <name type="scientific">Diploptera punctata</name>
    <name type="common">Pacific beetle cockroach</name>
    <dbReference type="NCBI Taxonomy" id="6984"/>
    <lineage>
        <taxon>Eukaryota</taxon>
        <taxon>Metazoa</taxon>
        <taxon>Ecdysozoa</taxon>
        <taxon>Arthropoda</taxon>
        <taxon>Hexapoda</taxon>
        <taxon>Insecta</taxon>
        <taxon>Pterygota</taxon>
        <taxon>Neoptera</taxon>
        <taxon>Polyneoptera</taxon>
        <taxon>Dictyoptera</taxon>
        <taxon>Blattodea</taxon>
        <taxon>Blaberoidea</taxon>
        <taxon>Blaberidae</taxon>
        <taxon>Diplopterinae</taxon>
        <taxon>Diploptera</taxon>
    </lineage>
</organism>
<dbReference type="InterPro" id="IPR045128">
    <property type="entry name" value="PI31-like"/>
</dbReference>
<dbReference type="GO" id="GO:0000502">
    <property type="term" value="C:proteasome complex"/>
    <property type="evidence" value="ECO:0007669"/>
    <property type="project" value="UniProtKB-KW"/>
</dbReference>
<feature type="domain" description="PI31 proteasome regulator N-terminal" evidence="5">
    <location>
        <begin position="17"/>
        <end position="151"/>
    </location>
</feature>
<sequence length="371" mass="41501">MATRMFGFELIYKLIENDIKKKDDVLMALIHWYLINYGFKCVGLGESKTLSDCDVGSELLPKDWSVKDNYALRYVLDNKLYILKGVKTEADCIFNLLRVSDLSVSIIHFNIEETVKSLRGDIDTLIPTHKAVLETVEKNLVIPVVTGKNKEATTQTATAENRSRFRTSQEEPSRSHFEDDYDNPLRIGQPRRGIGVGVDPLWDPNTDPLSVGRADLNPFGRGGGMIFNPFGSRGGIRDPGSGIPGGLPRGSVPPGARFDPFGPIGPRRGPDPNPDHLPPPGLENDSFKRTPDGSSDNYWQKKKLTIVKMHIYMYVCMYSKNHTRTMNFKIPDEPSSTTKFFKNTTDGSSDNYRQKKKLTVVKTAEVGDDGR</sequence>
<feature type="region of interest" description="Disordered" evidence="4">
    <location>
        <begin position="149"/>
        <end position="185"/>
    </location>
</feature>
<evidence type="ECO:0000256" key="4">
    <source>
        <dbReference type="SAM" id="MobiDB-lite"/>
    </source>
</evidence>
<evidence type="ECO:0000256" key="3">
    <source>
        <dbReference type="ARBA" id="ARBA00022942"/>
    </source>
</evidence>
<evidence type="ECO:0000313" key="7">
    <source>
        <dbReference type="Proteomes" id="UP001233999"/>
    </source>
</evidence>
<dbReference type="Pfam" id="PF11566">
    <property type="entry name" value="PI31_Prot_N"/>
    <property type="match status" value="1"/>
</dbReference>
<evidence type="ECO:0000313" key="6">
    <source>
        <dbReference type="EMBL" id="KAJ9593359.1"/>
    </source>
</evidence>
<evidence type="ECO:0000256" key="1">
    <source>
        <dbReference type="ARBA" id="ARBA00006405"/>
    </source>
</evidence>
<keyword evidence="7" id="KW-1185">Reference proteome</keyword>
<reference evidence="6" key="1">
    <citation type="journal article" date="2023" name="IScience">
        <title>Live-bearing cockroach genome reveals convergent evolutionary mechanisms linked to viviparity in insects and beyond.</title>
        <authorList>
            <person name="Fouks B."/>
            <person name="Harrison M.C."/>
            <person name="Mikhailova A.A."/>
            <person name="Marchal E."/>
            <person name="English S."/>
            <person name="Carruthers M."/>
            <person name="Jennings E.C."/>
            <person name="Chiamaka E.L."/>
            <person name="Frigard R.A."/>
            <person name="Pippel M."/>
            <person name="Attardo G.M."/>
            <person name="Benoit J.B."/>
            <person name="Bornberg-Bauer E."/>
            <person name="Tobe S.S."/>
        </authorList>
    </citation>
    <scope>NUCLEOTIDE SEQUENCE</scope>
    <source>
        <strain evidence="6">Stay&amp;Tobe</strain>
    </source>
</reference>
<dbReference type="GO" id="GO:0004866">
    <property type="term" value="F:endopeptidase inhibitor activity"/>
    <property type="evidence" value="ECO:0007669"/>
    <property type="project" value="InterPro"/>
</dbReference>
<dbReference type="GO" id="GO:0043161">
    <property type="term" value="P:proteasome-mediated ubiquitin-dependent protein catabolic process"/>
    <property type="evidence" value="ECO:0007669"/>
    <property type="project" value="InterPro"/>
</dbReference>
<feature type="region of interest" description="Disordered" evidence="4">
    <location>
        <begin position="235"/>
        <end position="295"/>
    </location>
</feature>
<gene>
    <name evidence="6" type="ORF">L9F63_015063</name>
</gene>
<evidence type="ECO:0000259" key="5">
    <source>
        <dbReference type="Pfam" id="PF11566"/>
    </source>
</evidence>
<dbReference type="PANTHER" id="PTHR13266:SF1">
    <property type="entry name" value="PROTEASOME INHIBITOR PI31 SUBUNIT"/>
    <property type="match status" value="1"/>
</dbReference>
<reference evidence="6" key="2">
    <citation type="submission" date="2023-05" db="EMBL/GenBank/DDBJ databases">
        <authorList>
            <person name="Fouks B."/>
        </authorList>
    </citation>
    <scope>NUCLEOTIDE SEQUENCE</scope>
    <source>
        <strain evidence="6">Stay&amp;Tobe</strain>
        <tissue evidence="6">Testes</tissue>
    </source>
</reference>